<dbReference type="InterPro" id="IPR017907">
    <property type="entry name" value="Znf_RING_CS"/>
</dbReference>
<evidence type="ECO:0000256" key="1">
    <source>
        <dbReference type="ARBA" id="ARBA00022723"/>
    </source>
</evidence>
<dbReference type="InterPro" id="IPR013083">
    <property type="entry name" value="Znf_RING/FYVE/PHD"/>
</dbReference>
<dbReference type="FunCoup" id="F6TBX7">
    <property type="interactions" value="3"/>
</dbReference>
<dbReference type="SUPFAM" id="SSF57845">
    <property type="entry name" value="B-box zinc-binding domain"/>
    <property type="match status" value="1"/>
</dbReference>
<dbReference type="SUPFAM" id="SSF57850">
    <property type="entry name" value="RING/U-box"/>
    <property type="match status" value="1"/>
</dbReference>
<dbReference type="PROSITE" id="PS50089">
    <property type="entry name" value="ZF_RING_2"/>
    <property type="match status" value="1"/>
</dbReference>
<sequence length="456" mass="52469">MEAKDLIKSLKAELTCSICLGYFTDPVTALKCGHTFCKDCLFQCDEQADATLTCPECRAVIRYSDVVLNENLQNLSITGKTLRQHLLLSPALLTTCDQHGEKEKLFCEQDQKLICDSCLLTQEHKDHQDLPLQMAADKCKKKLQETLNVLQEKEEELKAEISKIGKEVEYFKKDTDFYKEVIKCEYRKMHEILYIEENRHLQKLDQEREDKLAKVEANKAKLSQQIQHVQQKILEIEESLDEAPLEMLQDMKGILERNELQLQETETVNLTYTIYPMTGLIEILRSYQTGITVDPEIDTLHLIVPEHYKSLKYRLDPRNQPDKEERLDYFVTVLGTETFTSGKHYWEVDVEGQTEWVLGICEDSVSKNENVSILSEDVKAIIGSKVKNQGFFWSSEGCFSSIPPCKMGVFLDYDEGNITFYDVHENIVLIGFLHLAFRGPVRPFFSTSFVNKGSSS</sequence>
<dbReference type="PRINTS" id="PR01407">
    <property type="entry name" value="BUTYPHLNCDUF"/>
</dbReference>
<keyword evidence="10" id="KW-1185">Reference proteome</keyword>
<dbReference type="Ensembl" id="ENSMODT00000038159.3">
    <property type="protein sequence ID" value="ENSMODP00000036568.3"/>
    <property type="gene ID" value="ENSMODG00000025013.3"/>
</dbReference>
<proteinExistence type="predicted"/>
<dbReference type="GO" id="GO:0061630">
    <property type="term" value="F:ubiquitin protein ligase activity"/>
    <property type="evidence" value="ECO:0000318"/>
    <property type="project" value="GO_Central"/>
</dbReference>
<evidence type="ECO:0000256" key="4">
    <source>
        <dbReference type="PROSITE-ProRule" id="PRU00024"/>
    </source>
</evidence>
<dbReference type="InterPro" id="IPR003879">
    <property type="entry name" value="Butyrophylin_SPRY"/>
</dbReference>
<organism evidence="9 10">
    <name type="scientific">Monodelphis domestica</name>
    <name type="common">Gray short-tailed opossum</name>
    <dbReference type="NCBI Taxonomy" id="13616"/>
    <lineage>
        <taxon>Eukaryota</taxon>
        <taxon>Metazoa</taxon>
        <taxon>Chordata</taxon>
        <taxon>Craniata</taxon>
        <taxon>Vertebrata</taxon>
        <taxon>Euteleostomi</taxon>
        <taxon>Mammalia</taxon>
        <taxon>Metatheria</taxon>
        <taxon>Didelphimorphia</taxon>
        <taxon>Didelphidae</taxon>
        <taxon>Monodelphis</taxon>
    </lineage>
</organism>
<feature type="domain" description="B30.2/SPRY" evidence="8">
    <location>
        <begin position="271"/>
        <end position="456"/>
    </location>
</feature>
<dbReference type="InterPro" id="IPR001841">
    <property type="entry name" value="Znf_RING"/>
</dbReference>
<dbReference type="GeneTree" id="ENSGT00940000154582"/>
<evidence type="ECO:0000259" key="8">
    <source>
        <dbReference type="PROSITE" id="PS50188"/>
    </source>
</evidence>
<dbReference type="SMART" id="SM00449">
    <property type="entry name" value="SPRY"/>
    <property type="match status" value="1"/>
</dbReference>
<dbReference type="InterPro" id="IPR000315">
    <property type="entry name" value="Znf_B-box"/>
</dbReference>
<dbReference type="AlphaFoldDB" id="F6TBX7"/>
<evidence type="ECO:0000256" key="5">
    <source>
        <dbReference type="SAM" id="Coils"/>
    </source>
</evidence>
<dbReference type="InterPro" id="IPR013320">
    <property type="entry name" value="ConA-like_dom_sf"/>
</dbReference>
<dbReference type="Bgee" id="ENSMODG00000025013">
    <property type="expression patterns" value="Expressed in ovary"/>
</dbReference>
<accession>F6TBX7</accession>
<dbReference type="eggNOG" id="KOG2177">
    <property type="taxonomic scope" value="Eukaryota"/>
</dbReference>
<dbReference type="PANTHER" id="PTHR24103">
    <property type="entry name" value="E3 UBIQUITIN-PROTEIN LIGASE TRIM"/>
    <property type="match status" value="1"/>
</dbReference>
<dbReference type="Gene3D" id="2.60.120.920">
    <property type="match status" value="1"/>
</dbReference>
<dbReference type="InterPro" id="IPR027370">
    <property type="entry name" value="Znf-RING_euk"/>
</dbReference>
<dbReference type="HOGENOM" id="CLU_013137_0_3_1"/>
<dbReference type="PROSITE" id="PS50119">
    <property type="entry name" value="ZF_BBOX"/>
    <property type="match status" value="1"/>
</dbReference>
<evidence type="ECO:0000256" key="3">
    <source>
        <dbReference type="ARBA" id="ARBA00022833"/>
    </source>
</evidence>
<feature type="coiled-coil region" evidence="5">
    <location>
        <begin position="136"/>
        <end position="167"/>
    </location>
</feature>
<dbReference type="Gene3D" id="3.30.160.60">
    <property type="entry name" value="Classic Zinc Finger"/>
    <property type="match status" value="1"/>
</dbReference>
<dbReference type="OMA" id="HEVIDHE"/>
<dbReference type="GO" id="GO:0008270">
    <property type="term" value="F:zinc ion binding"/>
    <property type="evidence" value="ECO:0007669"/>
    <property type="project" value="UniProtKB-KW"/>
</dbReference>
<dbReference type="SUPFAM" id="SSF49899">
    <property type="entry name" value="Concanavalin A-like lectins/glucanases"/>
    <property type="match status" value="1"/>
</dbReference>
<dbReference type="InterPro" id="IPR043136">
    <property type="entry name" value="B30.2/SPRY_sf"/>
</dbReference>
<feature type="domain" description="RING-type" evidence="6">
    <location>
        <begin position="16"/>
        <end position="58"/>
    </location>
</feature>
<dbReference type="PROSITE" id="PS50188">
    <property type="entry name" value="B302_SPRY"/>
    <property type="match status" value="1"/>
</dbReference>
<keyword evidence="2 4" id="KW-0863">Zinc-finger</keyword>
<feature type="coiled-coil region" evidence="5">
    <location>
        <begin position="201"/>
        <end position="239"/>
    </location>
</feature>
<evidence type="ECO:0000259" key="7">
    <source>
        <dbReference type="PROSITE" id="PS50119"/>
    </source>
</evidence>
<keyword evidence="3" id="KW-0862">Zinc</keyword>
<reference evidence="9 10" key="1">
    <citation type="journal article" date="2007" name="Nature">
        <title>Genome of the marsupial Monodelphis domestica reveals innovation in non-coding sequences.</title>
        <authorList>
            <person name="Mikkelsen T.S."/>
            <person name="Wakefield M.J."/>
            <person name="Aken B."/>
            <person name="Amemiya C.T."/>
            <person name="Chang J.L."/>
            <person name="Duke S."/>
            <person name="Garber M."/>
            <person name="Gentles A.J."/>
            <person name="Goodstadt L."/>
            <person name="Heger A."/>
            <person name="Jurka J."/>
            <person name="Kamal M."/>
            <person name="Mauceli E."/>
            <person name="Searle S.M."/>
            <person name="Sharpe T."/>
            <person name="Baker M.L."/>
            <person name="Batzer M.A."/>
            <person name="Benos P.V."/>
            <person name="Belov K."/>
            <person name="Clamp M."/>
            <person name="Cook A."/>
            <person name="Cuff J."/>
            <person name="Das R."/>
            <person name="Davidow L."/>
            <person name="Deakin J.E."/>
            <person name="Fazzari M.J."/>
            <person name="Glass J.L."/>
            <person name="Grabherr M."/>
            <person name="Greally J.M."/>
            <person name="Gu W."/>
            <person name="Hore T.A."/>
            <person name="Huttley G.A."/>
            <person name="Kleber M."/>
            <person name="Jirtle R.L."/>
            <person name="Koina E."/>
            <person name="Lee J.T."/>
            <person name="Mahony S."/>
            <person name="Marra M.A."/>
            <person name="Miller R.D."/>
            <person name="Nicholls R.D."/>
            <person name="Oda M."/>
            <person name="Papenfuss A.T."/>
            <person name="Parra Z.E."/>
            <person name="Pollock D.D."/>
            <person name="Ray D.A."/>
            <person name="Schein J.E."/>
            <person name="Speed T.P."/>
            <person name="Thompson K."/>
            <person name="VandeBerg J.L."/>
            <person name="Wade C.M."/>
            <person name="Walker J.A."/>
            <person name="Waters P.D."/>
            <person name="Webber C."/>
            <person name="Weidman J.R."/>
            <person name="Xie X."/>
            <person name="Zody M.C."/>
            <person name="Baldwin J."/>
            <person name="Abdouelleil A."/>
            <person name="Abdulkadir J."/>
            <person name="Abebe A."/>
            <person name="Abera B."/>
            <person name="Abreu J."/>
            <person name="Acer S.C."/>
            <person name="Aftuck L."/>
            <person name="Alexander A."/>
            <person name="An P."/>
            <person name="Anderson E."/>
            <person name="Anderson S."/>
            <person name="Arachi H."/>
            <person name="Azer M."/>
            <person name="Bachantsang P."/>
            <person name="Barry A."/>
            <person name="Bayul T."/>
            <person name="Berlin A."/>
            <person name="Bessette D."/>
            <person name="Bloom T."/>
            <person name="Bloom T."/>
            <person name="Boguslavskiy L."/>
            <person name="Bonnet C."/>
            <person name="Boukhgalter B."/>
            <person name="Bourzgui I."/>
            <person name="Brown A."/>
            <person name="Cahill P."/>
            <person name="Channer S."/>
            <person name="Cheshatsang Y."/>
            <person name="Chuda L."/>
            <person name="Citroen M."/>
            <person name="Collymore A."/>
            <person name="Cooke P."/>
            <person name="Costello M."/>
            <person name="D'Aco K."/>
            <person name="Daza R."/>
            <person name="De Haan G."/>
            <person name="DeGray S."/>
            <person name="DeMaso C."/>
            <person name="Dhargay N."/>
            <person name="Dooley K."/>
            <person name="Dooley E."/>
            <person name="Doricent M."/>
            <person name="Dorje P."/>
            <person name="Dorjee K."/>
            <person name="Dupes A."/>
            <person name="Elong R."/>
            <person name="Falk J."/>
            <person name="Farina A."/>
            <person name="Faro S."/>
            <person name="Ferguson D."/>
            <person name="Fisher S."/>
            <person name="Foley C.D."/>
            <person name="Franke A."/>
            <person name="Friedrich D."/>
            <person name="Gadbois L."/>
            <person name="Gearin G."/>
            <person name="Gearin C.R."/>
            <person name="Giannoukos G."/>
            <person name="Goode T."/>
            <person name="Graham J."/>
            <person name="Grandbois E."/>
            <person name="Grewal S."/>
            <person name="Gyaltsen K."/>
            <person name="Hafez N."/>
            <person name="Hagos B."/>
            <person name="Hall J."/>
            <person name="Henson C."/>
            <person name="Hollinger A."/>
            <person name="Honan T."/>
            <person name="Huard M.D."/>
            <person name="Hughes L."/>
            <person name="Hurhula B."/>
            <person name="Husby M.E."/>
            <person name="Kamat A."/>
            <person name="Kanga B."/>
            <person name="Kashin S."/>
            <person name="Khazanovich D."/>
            <person name="Kisner P."/>
            <person name="Lance K."/>
            <person name="Lara M."/>
            <person name="Lee W."/>
            <person name="Lennon N."/>
            <person name="Letendre F."/>
            <person name="LeVine R."/>
            <person name="Lipovsky A."/>
            <person name="Liu X."/>
            <person name="Liu J."/>
            <person name="Liu S."/>
            <person name="Lokyitsang T."/>
            <person name="Lokyitsang Y."/>
            <person name="Lubonja R."/>
            <person name="Lui A."/>
            <person name="MacDonald P."/>
            <person name="Magnisalis V."/>
            <person name="Maru K."/>
            <person name="Matthews C."/>
            <person name="McCusker W."/>
            <person name="McDonough S."/>
            <person name="Mehta T."/>
            <person name="Meldrim J."/>
            <person name="Meneus L."/>
            <person name="Mihai O."/>
            <person name="Mihalev A."/>
            <person name="Mihova T."/>
            <person name="Mittelman R."/>
            <person name="Mlenga V."/>
            <person name="Montmayeur A."/>
            <person name="Mulrain L."/>
            <person name="Navidi A."/>
            <person name="Naylor J."/>
            <person name="Negash T."/>
            <person name="Nguyen T."/>
            <person name="Nguyen N."/>
            <person name="Nicol R."/>
            <person name="Norbu C."/>
            <person name="Norbu N."/>
            <person name="Novod N."/>
            <person name="O'Neill B."/>
            <person name="Osman S."/>
            <person name="Markiewicz E."/>
            <person name="Oyono O.L."/>
            <person name="Patti C."/>
            <person name="Phunkhang P."/>
            <person name="Pierre F."/>
            <person name="Priest M."/>
            <person name="Raghuraman S."/>
            <person name="Rege F."/>
            <person name="Reyes R."/>
            <person name="Rise C."/>
            <person name="Rogov P."/>
            <person name="Ross K."/>
            <person name="Ryan E."/>
            <person name="Settipalli S."/>
            <person name="Shea T."/>
            <person name="Sherpa N."/>
            <person name="Shi L."/>
            <person name="Shih D."/>
            <person name="Sparrow T."/>
            <person name="Spaulding J."/>
            <person name="Stalker J."/>
            <person name="Stange-Thomann N."/>
            <person name="Stavropoulos S."/>
            <person name="Stone C."/>
            <person name="Strader C."/>
            <person name="Tesfaye S."/>
            <person name="Thomson T."/>
            <person name="Thoulutsang Y."/>
            <person name="Thoulutsang D."/>
            <person name="Topham K."/>
            <person name="Topping I."/>
            <person name="Tsamla T."/>
            <person name="Vassiliev H."/>
            <person name="Vo A."/>
            <person name="Wangchuk T."/>
            <person name="Wangdi T."/>
            <person name="Weiand M."/>
            <person name="Wilkinson J."/>
            <person name="Wilson A."/>
            <person name="Yadav S."/>
            <person name="Young G."/>
            <person name="Yu Q."/>
            <person name="Zembek L."/>
            <person name="Zhong D."/>
            <person name="Zimmer A."/>
            <person name="Zwirko Z."/>
            <person name="Jaffe D.B."/>
            <person name="Alvarez P."/>
            <person name="Brockman W."/>
            <person name="Butler J."/>
            <person name="Chin C."/>
            <person name="Gnerre S."/>
            <person name="MacCallum I."/>
            <person name="Graves J.A."/>
            <person name="Ponting C.P."/>
            <person name="Breen M."/>
            <person name="Samollow P.B."/>
            <person name="Lander E.S."/>
            <person name="Lindblad-Toh K."/>
        </authorList>
    </citation>
    <scope>NUCLEOTIDE SEQUENCE [LARGE SCALE GENOMIC DNA]</scope>
</reference>
<evidence type="ECO:0000313" key="10">
    <source>
        <dbReference type="Proteomes" id="UP000002280"/>
    </source>
</evidence>
<dbReference type="InterPro" id="IPR001870">
    <property type="entry name" value="B30.2/SPRY"/>
</dbReference>
<feature type="domain" description="B box-type" evidence="7">
    <location>
        <begin position="96"/>
        <end position="132"/>
    </location>
</feature>
<keyword evidence="5" id="KW-0175">Coiled coil</keyword>
<dbReference type="Pfam" id="PF00622">
    <property type="entry name" value="SPRY"/>
    <property type="match status" value="1"/>
</dbReference>
<keyword evidence="1" id="KW-0479">Metal-binding</keyword>
<dbReference type="SMART" id="SM00184">
    <property type="entry name" value="RING"/>
    <property type="match status" value="1"/>
</dbReference>
<dbReference type="PROSITE" id="PS00518">
    <property type="entry name" value="ZF_RING_1"/>
    <property type="match status" value="1"/>
</dbReference>
<evidence type="ECO:0000259" key="6">
    <source>
        <dbReference type="PROSITE" id="PS50089"/>
    </source>
</evidence>
<name>F6TBX7_MONDO</name>
<dbReference type="Pfam" id="PF13445">
    <property type="entry name" value="zf-RING_UBOX"/>
    <property type="match status" value="1"/>
</dbReference>
<dbReference type="InterPro" id="IPR003877">
    <property type="entry name" value="SPRY_dom"/>
</dbReference>
<reference evidence="9" key="2">
    <citation type="submission" date="2025-08" db="UniProtKB">
        <authorList>
            <consortium name="Ensembl"/>
        </authorList>
    </citation>
    <scope>IDENTIFICATION</scope>
</reference>
<dbReference type="Proteomes" id="UP000002280">
    <property type="component" value="Chromosome 5"/>
</dbReference>
<evidence type="ECO:0000256" key="2">
    <source>
        <dbReference type="ARBA" id="ARBA00022771"/>
    </source>
</evidence>
<reference evidence="9" key="3">
    <citation type="submission" date="2025-09" db="UniProtKB">
        <authorList>
            <consortium name="Ensembl"/>
        </authorList>
    </citation>
    <scope>IDENTIFICATION</scope>
</reference>
<dbReference type="GO" id="GO:0005737">
    <property type="term" value="C:cytoplasm"/>
    <property type="evidence" value="ECO:0000318"/>
    <property type="project" value="GO_Central"/>
</dbReference>
<protein>
    <submittedName>
        <fullName evidence="9">Uncharacterized protein</fullName>
    </submittedName>
</protein>
<dbReference type="InterPro" id="IPR050143">
    <property type="entry name" value="TRIM/RBCC"/>
</dbReference>
<dbReference type="Pfam" id="PF00643">
    <property type="entry name" value="zf-B_box"/>
    <property type="match status" value="1"/>
</dbReference>
<dbReference type="Gene3D" id="3.30.40.10">
    <property type="entry name" value="Zinc/RING finger domain, C3HC4 (zinc finger)"/>
    <property type="match status" value="1"/>
</dbReference>
<evidence type="ECO:0000313" key="9">
    <source>
        <dbReference type="Ensembl" id="ENSMODP00000036568.3"/>
    </source>
</evidence>
<dbReference type="GO" id="GO:0045087">
    <property type="term" value="P:innate immune response"/>
    <property type="evidence" value="ECO:0000318"/>
    <property type="project" value="GO_Central"/>
</dbReference>
<dbReference type="InParanoid" id="F6TBX7"/>
<dbReference type="SMART" id="SM00336">
    <property type="entry name" value="BBOX"/>
    <property type="match status" value="1"/>
</dbReference>